<reference evidence="2" key="2">
    <citation type="journal article" date="2015" name="Fish Shellfish Immunol.">
        <title>Early steps in the European eel (Anguilla anguilla)-Vibrio vulnificus interaction in the gills: Role of the RtxA13 toxin.</title>
        <authorList>
            <person name="Callol A."/>
            <person name="Pajuelo D."/>
            <person name="Ebbesson L."/>
            <person name="Teles M."/>
            <person name="MacKenzie S."/>
            <person name="Amaro C."/>
        </authorList>
    </citation>
    <scope>NUCLEOTIDE SEQUENCE</scope>
</reference>
<proteinExistence type="predicted"/>
<name>A0A0E9TJM3_ANGAN</name>
<evidence type="ECO:0000313" key="2">
    <source>
        <dbReference type="EMBL" id="JAH53771.1"/>
    </source>
</evidence>
<feature type="region of interest" description="Disordered" evidence="1">
    <location>
        <begin position="1"/>
        <end position="32"/>
    </location>
</feature>
<feature type="compositionally biased region" description="Basic and acidic residues" evidence="1">
    <location>
        <begin position="14"/>
        <end position="26"/>
    </location>
</feature>
<organism evidence="2">
    <name type="scientific">Anguilla anguilla</name>
    <name type="common">European freshwater eel</name>
    <name type="synonym">Muraena anguilla</name>
    <dbReference type="NCBI Taxonomy" id="7936"/>
    <lineage>
        <taxon>Eukaryota</taxon>
        <taxon>Metazoa</taxon>
        <taxon>Chordata</taxon>
        <taxon>Craniata</taxon>
        <taxon>Vertebrata</taxon>
        <taxon>Euteleostomi</taxon>
        <taxon>Actinopterygii</taxon>
        <taxon>Neopterygii</taxon>
        <taxon>Teleostei</taxon>
        <taxon>Anguilliformes</taxon>
        <taxon>Anguillidae</taxon>
        <taxon>Anguilla</taxon>
    </lineage>
</organism>
<reference evidence="2" key="1">
    <citation type="submission" date="2014-11" db="EMBL/GenBank/DDBJ databases">
        <authorList>
            <person name="Amaro Gonzalez C."/>
        </authorList>
    </citation>
    <scope>NUCLEOTIDE SEQUENCE</scope>
</reference>
<protein>
    <submittedName>
        <fullName evidence="2">Uncharacterized protein</fullName>
    </submittedName>
</protein>
<dbReference type="EMBL" id="GBXM01054806">
    <property type="protein sequence ID" value="JAH53771.1"/>
    <property type="molecule type" value="Transcribed_RNA"/>
</dbReference>
<evidence type="ECO:0000256" key="1">
    <source>
        <dbReference type="SAM" id="MobiDB-lite"/>
    </source>
</evidence>
<sequence length="32" mass="3906">MENALSRVWSVNPSREHQENKKRPERTPPYLR</sequence>
<accession>A0A0E9TJM3</accession>
<dbReference type="AlphaFoldDB" id="A0A0E9TJM3"/>